<dbReference type="PROSITE" id="PS51257">
    <property type="entry name" value="PROKAR_LIPOPROTEIN"/>
    <property type="match status" value="1"/>
</dbReference>
<dbReference type="AlphaFoldDB" id="A0A1N6WSA4"/>
<dbReference type="RefSeq" id="WP_076489721.1">
    <property type="nucleotide sequence ID" value="NZ_FTMS01000018.1"/>
</dbReference>
<dbReference type="Proteomes" id="UP000186400">
    <property type="component" value="Unassembled WGS sequence"/>
</dbReference>
<dbReference type="PANTHER" id="PTHR45586:SF1">
    <property type="entry name" value="LIPOPOLYSACCHARIDE ASSEMBLY PROTEIN B"/>
    <property type="match status" value="1"/>
</dbReference>
<keyword evidence="6" id="KW-1185">Reference proteome</keyword>
<dbReference type="Pfam" id="PF14559">
    <property type="entry name" value="TPR_19"/>
    <property type="match status" value="1"/>
</dbReference>
<dbReference type="PANTHER" id="PTHR45586">
    <property type="entry name" value="TPR REPEAT-CONTAINING PROTEIN PA4667"/>
    <property type="match status" value="1"/>
</dbReference>
<dbReference type="InterPro" id="IPR019734">
    <property type="entry name" value="TPR_rpt"/>
</dbReference>
<feature type="compositionally biased region" description="Basic and acidic residues" evidence="4">
    <location>
        <begin position="301"/>
        <end position="318"/>
    </location>
</feature>
<dbReference type="SUPFAM" id="SSF48452">
    <property type="entry name" value="TPR-like"/>
    <property type="match status" value="1"/>
</dbReference>
<evidence type="ECO:0000256" key="3">
    <source>
        <dbReference type="PROSITE-ProRule" id="PRU00339"/>
    </source>
</evidence>
<sequence>MDCWRRRFIVLLALLALLALVALGMGGCVSRVDRQELAQEYFNLGNAYFELQDYERSYRYYRRAIELSDNIPAAGFNLARLYLERGEDQKALDILTTLLARDPENTLIREVYGYTLYRLGEISRARRVYGDLLEEALSRGRVAYNLALLEVMEGNYGAAVAVLEEHLAAAEGDKDFRWLLADALFQTGQEEDALEELAHYRVLVAGSAREMGRLFRRYVEWSFFLDALELLEDMPSQALRDPEVAWAEAWAYLAGTDDFESGLLALERSLEDWLPEADDESRLLEILSGEEKEIVQGVFEGSRKRARGEEESHKEESE</sequence>
<dbReference type="InterPro" id="IPR051012">
    <property type="entry name" value="CellSynth/LPSAsmb/PSIAsmb"/>
</dbReference>
<dbReference type="STRING" id="159291.SAMN05920897_11863"/>
<evidence type="ECO:0000256" key="4">
    <source>
        <dbReference type="SAM" id="MobiDB-lite"/>
    </source>
</evidence>
<feature type="repeat" description="TPR" evidence="3">
    <location>
        <begin position="72"/>
        <end position="105"/>
    </location>
</feature>
<evidence type="ECO:0000313" key="5">
    <source>
        <dbReference type="EMBL" id="SIQ92912.1"/>
    </source>
</evidence>
<feature type="region of interest" description="Disordered" evidence="4">
    <location>
        <begin position="298"/>
        <end position="318"/>
    </location>
</feature>
<accession>A0A1N6WSA4</accession>
<reference evidence="5 6" key="1">
    <citation type="submission" date="2017-01" db="EMBL/GenBank/DDBJ databases">
        <authorList>
            <person name="Mah S.A."/>
            <person name="Swanson W.J."/>
            <person name="Moy G.W."/>
            <person name="Vacquier V.D."/>
        </authorList>
    </citation>
    <scope>NUCLEOTIDE SEQUENCE [LARGE SCALE GENOMIC DNA]</scope>
    <source>
        <strain evidence="5 6">ASpG1</strain>
    </source>
</reference>
<dbReference type="Pfam" id="PF00515">
    <property type="entry name" value="TPR_1"/>
    <property type="match status" value="1"/>
</dbReference>
<dbReference type="PROSITE" id="PS50005">
    <property type="entry name" value="TPR"/>
    <property type="match status" value="2"/>
</dbReference>
<protein>
    <submittedName>
        <fullName evidence="5">Tetratricopeptide repeat-containing protein</fullName>
    </submittedName>
</protein>
<evidence type="ECO:0000313" key="6">
    <source>
        <dbReference type="Proteomes" id="UP000186400"/>
    </source>
</evidence>
<keyword evidence="2 3" id="KW-0802">TPR repeat</keyword>
<proteinExistence type="predicted"/>
<dbReference type="Gene3D" id="1.25.40.10">
    <property type="entry name" value="Tetratricopeptide repeat domain"/>
    <property type="match status" value="1"/>
</dbReference>
<dbReference type="InterPro" id="IPR011990">
    <property type="entry name" value="TPR-like_helical_dom_sf"/>
</dbReference>
<keyword evidence="1" id="KW-0677">Repeat</keyword>
<dbReference type="EMBL" id="FTMS01000018">
    <property type="protein sequence ID" value="SIQ92912.1"/>
    <property type="molecule type" value="Genomic_DNA"/>
</dbReference>
<organism evidence="5 6">
    <name type="scientific">Alkalispirochaeta americana</name>
    <dbReference type="NCBI Taxonomy" id="159291"/>
    <lineage>
        <taxon>Bacteria</taxon>
        <taxon>Pseudomonadati</taxon>
        <taxon>Spirochaetota</taxon>
        <taxon>Spirochaetia</taxon>
        <taxon>Spirochaetales</taxon>
        <taxon>Spirochaetaceae</taxon>
        <taxon>Alkalispirochaeta</taxon>
    </lineage>
</organism>
<evidence type="ECO:0000256" key="2">
    <source>
        <dbReference type="ARBA" id="ARBA00022803"/>
    </source>
</evidence>
<feature type="repeat" description="TPR" evidence="3">
    <location>
        <begin position="38"/>
        <end position="71"/>
    </location>
</feature>
<dbReference type="PROSITE" id="PS50293">
    <property type="entry name" value="TPR_REGION"/>
    <property type="match status" value="1"/>
</dbReference>
<dbReference type="Pfam" id="PF13176">
    <property type="entry name" value="TPR_7"/>
    <property type="match status" value="1"/>
</dbReference>
<name>A0A1N6WSA4_9SPIO</name>
<evidence type="ECO:0000256" key="1">
    <source>
        <dbReference type="ARBA" id="ARBA00022737"/>
    </source>
</evidence>
<dbReference type="SMART" id="SM00028">
    <property type="entry name" value="TPR"/>
    <property type="match status" value="3"/>
</dbReference>
<gene>
    <name evidence="5" type="ORF">SAMN05920897_11863</name>
</gene>